<protein>
    <submittedName>
        <fullName evidence="1">Uncharacterized protein</fullName>
    </submittedName>
</protein>
<accession>A0AA87ML32</accession>
<proteinExistence type="predicted"/>
<comment type="caution">
    <text evidence="1">The sequence shown here is derived from an EMBL/GenBank/DDBJ whole genome shotgun (WGS) entry which is preliminary data.</text>
</comment>
<dbReference type="EMBL" id="AKWM02000082">
    <property type="protein sequence ID" value="EKR98279.1"/>
    <property type="molecule type" value="Genomic_DNA"/>
</dbReference>
<reference evidence="1 2" key="1">
    <citation type="journal article" date="2014" name="Int. J. Syst. Evol. Microbiol.">
        <title>Leptospira mayottensis sp. nov., a pathogenic species of the genus Leptospira isolated from humans.</title>
        <authorList>
            <person name="Bourhy P."/>
            <person name="Collet L."/>
            <person name="Brisse S."/>
            <person name="Picardeau M."/>
        </authorList>
    </citation>
    <scope>NUCLEOTIDE SEQUENCE [LARGE SCALE GENOMIC DNA]</scope>
    <source>
        <strain evidence="1 2">200901122</strain>
    </source>
</reference>
<dbReference type="Proteomes" id="UP000001343">
    <property type="component" value="Unassembled WGS sequence"/>
</dbReference>
<gene>
    <name evidence="1" type="ORF">LEP1GSC125_1067</name>
</gene>
<evidence type="ECO:0000313" key="2">
    <source>
        <dbReference type="Proteomes" id="UP000001343"/>
    </source>
</evidence>
<name>A0AA87ML32_9LEPT</name>
<dbReference type="AlphaFoldDB" id="A0AA87ML32"/>
<evidence type="ECO:0000313" key="1">
    <source>
        <dbReference type="EMBL" id="EKR98279.1"/>
    </source>
</evidence>
<sequence length="101" mass="11457">MGCDSLALLSQPQTVVEFRFRKRSNPHEDKNQNLDSKNQILDRAFTDRSATVRIRMRGEKYGRSDFRLPPLVGDQTVPNDLKLIHGSIGNPHTGATNIFCF</sequence>
<organism evidence="1 2">
    <name type="scientific">Leptospira mayottensis 200901122</name>
    <dbReference type="NCBI Taxonomy" id="1193010"/>
    <lineage>
        <taxon>Bacteria</taxon>
        <taxon>Pseudomonadati</taxon>
        <taxon>Spirochaetota</taxon>
        <taxon>Spirochaetia</taxon>
        <taxon>Leptospirales</taxon>
        <taxon>Leptospiraceae</taxon>
        <taxon>Leptospira</taxon>
    </lineage>
</organism>